<reference evidence="2 3" key="1">
    <citation type="submission" date="2024-04" db="EMBL/GenBank/DDBJ databases">
        <title>Tritrichomonas musculus Genome.</title>
        <authorList>
            <person name="Alves-Ferreira E."/>
            <person name="Grigg M."/>
            <person name="Lorenzi H."/>
            <person name="Galac M."/>
        </authorList>
    </citation>
    <scope>NUCLEOTIDE SEQUENCE [LARGE SCALE GENOMIC DNA]</scope>
    <source>
        <strain evidence="2 3">EAF2021</strain>
    </source>
</reference>
<keyword evidence="1" id="KW-1133">Transmembrane helix</keyword>
<evidence type="ECO:0000313" key="3">
    <source>
        <dbReference type="Proteomes" id="UP001470230"/>
    </source>
</evidence>
<proteinExistence type="predicted"/>
<organism evidence="2 3">
    <name type="scientific">Tritrichomonas musculus</name>
    <dbReference type="NCBI Taxonomy" id="1915356"/>
    <lineage>
        <taxon>Eukaryota</taxon>
        <taxon>Metamonada</taxon>
        <taxon>Parabasalia</taxon>
        <taxon>Tritrichomonadida</taxon>
        <taxon>Tritrichomonadidae</taxon>
        <taxon>Tritrichomonas</taxon>
    </lineage>
</organism>
<keyword evidence="1" id="KW-0472">Membrane</keyword>
<sequence>MNHFDFSLLEDKNVFDSIFHQMSEPQVCYQVEYPNCSVLPTLCLLSMDFEMNQFVKDSFREEPILFYVFQEKDSKIPKYIVICSSKGALALRITTEFSTKLSLFIRSISSFPVRFNNKTDKDVCEKYFSVHFTNFFIANTSNENELIFSRTKSYRLFIFIFLLVISSLTISTIFVHHKTDMSTLNLRSQISNGHILLNDDMSLSSSLADLFKFLNVKNIKTAKEANEYAQQNFLRPKGIERQMQKPHPLESKFNKAVPILKSMKMIDAIPASGHFDYLAFNGQSLPQMRYQVEFIKHSDVTFNQIVFATGSRNLKAVFDKNDPLFGVIHNEHDAAKYLLKEYFPNSKSIVLNATTDKLPRPNTKTTVDAWMQTNPQPGSILMVSNNPYIGYQYLTWYGVLKKNGWFEKGGSLTMCGDHQREEKRNRLAVILDNVARTLFTEIDIWKN</sequence>
<keyword evidence="1" id="KW-0812">Transmembrane</keyword>
<accession>A0ABR2GUP9</accession>
<dbReference type="EMBL" id="JAPFFF010000058">
    <property type="protein sequence ID" value="KAK8837654.1"/>
    <property type="molecule type" value="Genomic_DNA"/>
</dbReference>
<keyword evidence="3" id="KW-1185">Reference proteome</keyword>
<comment type="caution">
    <text evidence="2">The sequence shown here is derived from an EMBL/GenBank/DDBJ whole genome shotgun (WGS) entry which is preliminary data.</text>
</comment>
<evidence type="ECO:0000313" key="2">
    <source>
        <dbReference type="EMBL" id="KAK8837654.1"/>
    </source>
</evidence>
<feature type="transmembrane region" description="Helical" evidence="1">
    <location>
        <begin position="156"/>
        <end position="175"/>
    </location>
</feature>
<evidence type="ECO:0000256" key="1">
    <source>
        <dbReference type="SAM" id="Phobius"/>
    </source>
</evidence>
<name>A0ABR2GUP9_9EUKA</name>
<gene>
    <name evidence="2" type="ORF">M9Y10_036187</name>
</gene>
<protein>
    <submittedName>
        <fullName evidence="2">Uncharacterized protein</fullName>
    </submittedName>
</protein>
<dbReference type="Proteomes" id="UP001470230">
    <property type="component" value="Unassembled WGS sequence"/>
</dbReference>